<dbReference type="PANTHER" id="PTHR48228:SF4">
    <property type="entry name" value="BLR3030 PROTEIN"/>
    <property type="match status" value="1"/>
</dbReference>
<dbReference type="InterPro" id="IPR003673">
    <property type="entry name" value="CoA-Trfase_fam_III"/>
</dbReference>
<keyword evidence="2" id="KW-1185">Reference proteome</keyword>
<sequence length="311" mass="32746">MFEAMPHKDPWVRLGDAAATRTSDEFVERIRLFGVPAAAVPEHVPNVEVPWKALRITGALAGASLDGALVVDLSSLWAGPLCGQILGRAGARVVKVESARRPDGARAGEPRLFDWLHAGQESVAVDFTLAQDRASVADLIRSADFVIEASRPRALAQLGLSHDQLDLRAGTVWVSITGYGRGRPDLVAFGDDAAAAGGLLARSRCGPVFCADAIADPLTGVIAALAAVASRAAGGGHLLDVAMSQVAAAFAGAELGCSGTHRIDRRRTSWFVRCVRSGDEQRVLGPRAPELTGHARRLGADNDRWLARSSA</sequence>
<protein>
    <submittedName>
        <fullName evidence="1">Crotonobetainyl-CoA:carnitine CoA-transferase CaiB-like acyl-CoA transferase</fullName>
    </submittedName>
</protein>
<evidence type="ECO:0000313" key="1">
    <source>
        <dbReference type="EMBL" id="MBA8804903.1"/>
    </source>
</evidence>
<dbReference type="InterPro" id="IPR050509">
    <property type="entry name" value="CoA-transferase_III"/>
</dbReference>
<dbReference type="InterPro" id="IPR023606">
    <property type="entry name" value="CoA-Trfase_III_dom_1_sf"/>
</dbReference>
<name>A0A7W3J247_9ACTN</name>
<dbReference type="Gene3D" id="3.40.50.10540">
    <property type="entry name" value="Crotonobetainyl-coa:carnitine coa-transferase, domain 1"/>
    <property type="match status" value="1"/>
</dbReference>
<dbReference type="Proteomes" id="UP000580910">
    <property type="component" value="Unassembled WGS sequence"/>
</dbReference>
<proteinExistence type="predicted"/>
<keyword evidence="1" id="KW-0808">Transferase</keyword>
<comment type="caution">
    <text evidence="1">The sequence shown here is derived from an EMBL/GenBank/DDBJ whole genome shotgun (WGS) entry which is preliminary data.</text>
</comment>
<accession>A0A7W3J247</accession>
<dbReference type="AlphaFoldDB" id="A0A7W3J247"/>
<dbReference type="EMBL" id="JACGXA010000001">
    <property type="protein sequence ID" value="MBA8804903.1"/>
    <property type="molecule type" value="Genomic_DNA"/>
</dbReference>
<evidence type="ECO:0000313" key="2">
    <source>
        <dbReference type="Proteomes" id="UP000580910"/>
    </source>
</evidence>
<reference evidence="1 2" key="1">
    <citation type="submission" date="2020-07" db="EMBL/GenBank/DDBJ databases">
        <title>Sequencing the genomes of 1000 actinobacteria strains.</title>
        <authorList>
            <person name="Klenk H.-P."/>
        </authorList>
    </citation>
    <scope>NUCLEOTIDE SEQUENCE [LARGE SCALE GENOMIC DNA]</scope>
    <source>
        <strain evidence="1 2">DSM 21349</strain>
    </source>
</reference>
<dbReference type="RefSeq" id="WP_182540748.1">
    <property type="nucleotide sequence ID" value="NZ_JACGXA010000001.1"/>
</dbReference>
<organism evidence="1 2">
    <name type="scientific">Nocardioides ginsengisegetis</name>
    <dbReference type="NCBI Taxonomy" id="661491"/>
    <lineage>
        <taxon>Bacteria</taxon>
        <taxon>Bacillati</taxon>
        <taxon>Actinomycetota</taxon>
        <taxon>Actinomycetes</taxon>
        <taxon>Propionibacteriales</taxon>
        <taxon>Nocardioidaceae</taxon>
        <taxon>Nocardioides</taxon>
    </lineage>
</organism>
<dbReference type="Pfam" id="PF02515">
    <property type="entry name" value="CoA_transf_3"/>
    <property type="match status" value="1"/>
</dbReference>
<gene>
    <name evidence="1" type="ORF">FB382_003194</name>
</gene>
<dbReference type="GO" id="GO:0016740">
    <property type="term" value="F:transferase activity"/>
    <property type="evidence" value="ECO:0007669"/>
    <property type="project" value="UniProtKB-KW"/>
</dbReference>
<dbReference type="SUPFAM" id="SSF89796">
    <property type="entry name" value="CoA-transferase family III (CaiB/BaiF)"/>
    <property type="match status" value="1"/>
</dbReference>
<dbReference type="PANTHER" id="PTHR48228">
    <property type="entry name" value="SUCCINYL-COA--D-CITRAMALATE COA-TRANSFERASE"/>
    <property type="match status" value="1"/>
</dbReference>